<comment type="caution">
    <text evidence="2">The sequence shown here is derived from an EMBL/GenBank/DDBJ whole genome shotgun (WGS) entry which is preliminary data.</text>
</comment>
<proteinExistence type="predicted"/>
<gene>
    <name evidence="2" type="ORF">GCM10010470_21240</name>
</gene>
<dbReference type="RefSeq" id="WP_344679399.1">
    <property type="nucleotide sequence ID" value="NZ_BAAAUX010000011.1"/>
</dbReference>
<dbReference type="Proteomes" id="UP001500979">
    <property type="component" value="Unassembled WGS sequence"/>
</dbReference>
<feature type="domain" description="LysM" evidence="1">
    <location>
        <begin position="57"/>
        <end position="101"/>
    </location>
</feature>
<dbReference type="EMBL" id="BAAAUX010000011">
    <property type="protein sequence ID" value="GAA2786668.1"/>
    <property type="molecule type" value="Genomic_DNA"/>
</dbReference>
<sequence length="104" mass="11940">MTDCNTYKVQKGDTLSEIGEWFHVPWKELQRLNDIENPDVIVPGQRLRLSDDDSVCRTYTVRSGDTLSEIGERFHVRWKPLAHYNGILDPDVIRTGQTLCIPLG</sequence>
<dbReference type="Pfam" id="PF01476">
    <property type="entry name" value="LysM"/>
    <property type="match status" value="2"/>
</dbReference>
<organism evidence="2 3">
    <name type="scientific">Saccharopolyspora taberi</name>
    <dbReference type="NCBI Taxonomy" id="60895"/>
    <lineage>
        <taxon>Bacteria</taxon>
        <taxon>Bacillati</taxon>
        <taxon>Actinomycetota</taxon>
        <taxon>Actinomycetes</taxon>
        <taxon>Pseudonocardiales</taxon>
        <taxon>Pseudonocardiaceae</taxon>
        <taxon>Saccharopolyspora</taxon>
    </lineage>
</organism>
<accession>A0ABN3VBA0</accession>
<dbReference type="CDD" id="cd00118">
    <property type="entry name" value="LysM"/>
    <property type="match status" value="2"/>
</dbReference>
<dbReference type="SMART" id="SM00257">
    <property type="entry name" value="LysM"/>
    <property type="match status" value="2"/>
</dbReference>
<dbReference type="InterPro" id="IPR036779">
    <property type="entry name" value="LysM_dom_sf"/>
</dbReference>
<dbReference type="Gene3D" id="3.10.350.10">
    <property type="entry name" value="LysM domain"/>
    <property type="match status" value="2"/>
</dbReference>
<evidence type="ECO:0000259" key="1">
    <source>
        <dbReference type="PROSITE" id="PS51782"/>
    </source>
</evidence>
<dbReference type="PROSITE" id="PS51782">
    <property type="entry name" value="LYSM"/>
    <property type="match status" value="2"/>
</dbReference>
<protein>
    <recommendedName>
        <fullName evidence="1">LysM domain-containing protein</fullName>
    </recommendedName>
</protein>
<evidence type="ECO:0000313" key="2">
    <source>
        <dbReference type="EMBL" id="GAA2786668.1"/>
    </source>
</evidence>
<evidence type="ECO:0000313" key="3">
    <source>
        <dbReference type="Proteomes" id="UP001500979"/>
    </source>
</evidence>
<dbReference type="InterPro" id="IPR018392">
    <property type="entry name" value="LysM"/>
</dbReference>
<keyword evidence="3" id="KW-1185">Reference proteome</keyword>
<name>A0ABN3VBA0_9PSEU</name>
<dbReference type="PANTHER" id="PTHR33734:SF22">
    <property type="entry name" value="MEMBRANE-BOUND LYTIC MUREIN TRANSGLYCOSYLASE D"/>
    <property type="match status" value="1"/>
</dbReference>
<dbReference type="PANTHER" id="PTHR33734">
    <property type="entry name" value="LYSM DOMAIN-CONTAINING GPI-ANCHORED PROTEIN 2"/>
    <property type="match status" value="1"/>
</dbReference>
<feature type="domain" description="LysM" evidence="1">
    <location>
        <begin position="5"/>
        <end position="49"/>
    </location>
</feature>
<dbReference type="SUPFAM" id="SSF54106">
    <property type="entry name" value="LysM domain"/>
    <property type="match status" value="2"/>
</dbReference>
<reference evidence="2 3" key="1">
    <citation type="journal article" date="2019" name="Int. J. Syst. Evol. Microbiol.">
        <title>The Global Catalogue of Microorganisms (GCM) 10K type strain sequencing project: providing services to taxonomists for standard genome sequencing and annotation.</title>
        <authorList>
            <consortium name="The Broad Institute Genomics Platform"/>
            <consortium name="The Broad Institute Genome Sequencing Center for Infectious Disease"/>
            <person name="Wu L."/>
            <person name="Ma J."/>
        </authorList>
    </citation>
    <scope>NUCLEOTIDE SEQUENCE [LARGE SCALE GENOMIC DNA]</scope>
    <source>
        <strain evidence="2 3">JCM 9383</strain>
    </source>
</reference>